<gene>
    <name evidence="1" type="ORF">OIU74_003168</name>
</gene>
<evidence type="ECO:0000313" key="1">
    <source>
        <dbReference type="EMBL" id="KAJ6738162.1"/>
    </source>
</evidence>
<comment type="caution">
    <text evidence="1">The sequence shown here is derived from an EMBL/GenBank/DDBJ whole genome shotgun (WGS) entry which is preliminary data.</text>
</comment>
<reference evidence="1" key="1">
    <citation type="submission" date="2022-11" db="EMBL/GenBank/DDBJ databases">
        <authorList>
            <person name="Hyden B.L."/>
            <person name="Feng K."/>
            <person name="Yates T."/>
            <person name="Jawdy S."/>
            <person name="Smart L.B."/>
            <person name="Muchero W."/>
        </authorList>
    </citation>
    <scope>NUCLEOTIDE SEQUENCE</scope>
    <source>
        <tissue evidence="1">Shoot tip</tissue>
    </source>
</reference>
<keyword evidence="2" id="KW-1185">Reference proteome</keyword>
<protein>
    <submittedName>
        <fullName evidence="1">Uncharacterized protein</fullName>
    </submittedName>
</protein>
<sequence length="61" mass="6520">MVSCLQLHLSLGRGHRGGPSWCEIYQLCILGIAGARQRQGRCSGHGATCRCRASNKGGHRG</sequence>
<evidence type="ECO:0000313" key="2">
    <source>
        <dbReference type="Proteomes" id="UP001151752"/>
    </source>
</evidence>
<dbReference type="EMBL" id="JAPFFM010000010">
    <property type="protein sequence ID" value="KAJ6738162.1"/>
    <property type="molecule type" value="Genomic_DNA"/>
</dbReference>
<organism evidence="1 2">
    <name type="scientific">Salix koriyanagi</name>
    <dbReference type="NCBI Taxonomy" id="2511006"/>
    <lineage>
        <taxon>Eukaryota</taxon>
        <taxon>Viridiplantae</taxon>
        <taxon>Streptophyta</taxon>
        <taxon>Embryophyta</taxon>
        <taxon>Tracheophyta</taxon>
        <taxon>Spermatophyta</taxon>
        <taxon>Magnoliopsida</taxon>
        <taxon>eudicotyledons</taxon>
        <taxon>Gunneridae</taxon>
        <taxon>Pentapetalae</taxon>
        <taxon>rosids</taxon>
        <taxon>fabids</taxon>
        <taxon>Malpighiales</taxon>
        <taxon>Salicaceae</taxon>
        <taxon>Saliceae</taxon>
        <taxon>Salix</taxon>
    </lineage>
</organism>
<dbReference type="Proteomes" id="UP001151752">
    <property type="component" value="Chromosome 4"/>
</dbReference>
<accession>A0A9Q0ZKY8</accession>
<dbReference type="AlphaFoldDB" id="A0A9Q0ZKY8"/>
<name>A0A9Q0ZKY8_9ROSI</name>
<reference evidence="1" key="2">
    <citation type="journal article" date="2023" name="Int. J. Mol. Sci.">
        <title>De Novo Assembly and Annotation of 11 Diverse Shrub Willow (Salix) Genomes Reveals Novel Gene Organization in Sex-Linked Regions.</title>
        <authorList>
            <person name="Hyden B."/>
            <person name="Feng K."/>
            <person name="Yates T.B."/>
            <person name="Jawdy S."/>
            <person name="Cereghino C."/>
            <person name="Smart L.B."/>
            <person name="Muchero W."/>
        </authorList>
    </citation>
    <scope>NUCLEOTIDE SEQUENCE</scope>
    <source>
        <tissue evidence="1">Shoot tip</tissue>
    </source>
</reference>
<proteinExistence type="predicted"/>